<feature type="chain" id="PRO_5039922317" evidence="1">
    <location>
        <begin position="22"/>
        <end position="306"/>
    </location>
</feature>
<dbReference type="OrthoDB" id="7700260at2759"/>
<dbReference type="EMBL" id="JADBJN010000003">
    <property type="protein sequence ID" value="KAG5673733.1"/>
    <property type="molecule type" value="Genomic_DNA"/>
</dbReference>
<protein>
    <submittedName>
        <fullName evidence="2">Uncharacterized protein</fullName>
    </submittedName>
</protein>
<feature type="signal peptide" evidence="1">
    <location>
        <begin position="1"/>
        <end position="21"/>
    </location>
</feature>
<sequence>MDKLLLSLSLAILLTSLTVNSAPMSTSKIISAIEQQQRQKKFGQLSKSTEGDDDDDDYVKIENVDVQKGNKNANIMKEYINDLHTMDDENDSNGQFMGRYNIIDEMRRNRQNKMIGYFNYNPYFAAASAVPYSSPVYYPPEFFDDFAAYYGYNDEDEITSRQNPGRRRPGGNFKNSPIYYIRLPPTPYMFVPGLGYISQPPSYAPMAPPPPPPAISSFYNLPLDFISNGKPTNIYQYQSPAFAPQPQFIPQAPSYPMYQRPQRPYHESKVTNLKGAFLFNGRPEEIYVLPPTSSIYPDPRFISPFY</sequence>
<dbReference type="AlphaFoldDB" id="A0A9J6BW39"/>
<accession>A0A9J6BW39</accession>
<keyword evidence="3" id="KW-1185">Reference proteome</keyword>
<dbReference type="InterPro" id="IPR031983">
    <property type="entry name" value="DUF4786"/>
</dbReference>
<organism evidence="2 3">
    <name type="scientific">Polypedilum vanderplanki</name>
    <name type="common">Sleeping chironomid midge</name>
    <dbReference type="NCBI Taxonomy" id="319348"/>
    <lineage>
        <taxon>Eukaryota</taxon>
        <taxon>Metazoa</taxon>
        <taxon>Ecdysozoa</taxon>
        <taxon>Arthropoda</taxon>
        <taxon>Hexapoda</taxon>
        <taxon>Insecta</taxon>
        <taxon>Pterygota</taxon>
        <taxon>Neoptera</taxon>
        <taxon>Endopterygota</taxon>
        <taxon>Diptera</taxon>
        <taxon>Nematocera</taxon>
        <taxon>Chironomoidea</taxon>
        <taxon>Chironomidae</taxon>
        <taxon>Chironominae</taxon>
        <taxon>Polypedilum</taxon>
        <taxon>Polypedilum</taxon>
    </lineage>
</organism>
<reference evidence="2" key="1">
    <citation type="submission" date="2021-03" db="EMBL/GenBank/DDBJ databases">
        <title>Chromosome level genome of the anhydrobiotic midge Polypedilum vanderplanki.</title>
        <authorList>
            <person name="Yoshida Y."/>
            <person name="Kikawada T."/>
            <person name="Gusev O."/>
        </authorList>
    </citation>
    <scope>NUCLEOTIDE SEQUENCE</scope>
    <source>
        <strain evidence="2">NIAS01</strain>
        <tissue evidence="2">Whole body or cell culture</tissue>
    </source>
</reference>
<comment type="caution">
    <text evidence="2">The sequence shown here is derived from an EMBL/GenBank/DDBJ whole genome shotgun (WGS) entry which is preliminary data.</text>
</comment>
<dbReference type="Proteomes" id="UP001107558">
    <property type="component" value="Chromosome 3"/>
</dbReference>
<evidence type="ECO:0000313" key="3">
    <source>
        <dbReference type="Proteomes" id="UP001107558"/>
    </source>
</evidence>
<keyword evidence="1" id="KW-0732">Signal</keyword>
<evidence type="ECO:0000256" key="1">
    <source>
        <dbReference type="SAM" id="SignalP"/>
    </source>
</evidence>
<evidence type="ECO:0000313" key="2">
    <source>
        <dbReference type="EMBL" id="KAG5673733.1"/>
    </source>
</evidence>
<gene>
    <name evidence="2" type="ORF">PVAND_003753</name>
</gene>
<dbReference type="Pfam" id="PF16027">
    <property type="entry name" value="DUF4786"/>
    <property type="match status" value="1"/>
</dbReference>
<name>A0A9J6BW39_POLVA</name>
<proteinExistence type="predicted"/>